<dbReference type="EMBL" id="MU150382">
    <property type="protein sequence ID" value="KAF9457219.1"/>
    <property type="molecule type" value="Genomic_DNA"/>
</dbReference>
<evidence type="ECO:0000313" key="8">
    <source>
        <dbReference type="Proteomes" id="UP000807353"/>
    </source>
</evidence>
<keyword evidence="5" id="KW-0560">Oxidoreductase</keyword>
<dbReference type="SUPFAM" id="SSF56176">
    <property type="entry name" value="FAD-binding/transporter-associated domain-like"/>
    <property type="match status" value="1"/>
</dbReference>
<dbReference type="Pfam" id="PF08031">
    <property type="entry name" value="BBE"/>
    <property type="match status" value="1"/>
</dbReference>
<dbReference type="InterPro" id="IPR016164">
    <property type="entry name" value="FAD-linked_Oxase-like_C"/>
</dbReference>
<evidence type="ECO:0000256" key="2">
    <source>
        <dbReference type="ARBA" id="ARBA00005466"/>
    </source>
</evidence>
<comment type="similarity">
    <text evidence="2">Belongs to the oxygen-dependent FAD-linked oxidoreductase family.</text>
</comment>
<dbReference type="InterPro" id="IPR006094">
    <property type="entry name" value="Oxid_FAD_bind_N"/>
</dbReference>
<dbReference type="Gene3D" id="3.40.462.20">
    <property type="match status" value="1"/>
</dbReference>
<name>A0A9P5XUF2_9AGAR</name>
<reference evidence="7" key="1">
    <citation type="submission" date="2020-11" db="EMBL/GenBank/DDBJ databases">
        <authorList>
            <consortium name="DOE Joint Genome Institute"/>
            <person name="Ahrendt S."/>
            <person name="Riley R."/>
            <person name="Andreopoulos W."/>
            <person name="Labutti K."/>
            <person name="Pangilinan J."/>
            <person name="Ruiz-Duenas F.J."/>
            <person name="Barrasa J.M."/>
            <person name="Sanchez-Garcia M."/>
            <person name="Camarero S."/>
            <person name="Miyauchi S."/>
            <person name="Serrano A."/>
            <person name="Linde D."/>
            <person name="Babiker R."/>
            <person name="Drula E."/>
            <person name="Ayuso-Fernandez I."/>
            <person name="Pacheco R."/>
            <person name="Padilla G."/>
            <person name="Ferreira P."/>
            <person name="Barriuso J."/>
            <person name="Kellner H."/>
            <person name="Castanera R."/>
            <person name="Alfaro M."/>
            <person name="Ramirez L."/>
            <person name="Pisabarro A.G."/>
            <person name="Kuo A."/>
            <person name="Tritt A."/>
            <person name="Lipzen A."/>
            <person name="He G."/>
            <person name="Yan M."/>
            <person name="Ng V."/>
            <person name="Cullen D."/>
            <person name="Martin F."/>
            <person name="Rosso M.-N."/>
            <person name="Henrissat B."/>
            <person name="Hibbett D."/>
            <person name="Martinez A.T."/>
            <person name="Grigoriev I.V."/>
        </authorList>
    </citation>
    <scope>NUCLEOTIDE SEQUENCE</scope>
    <source>
        <strain evidence="7">CBS 247.69</strain>
    </source>
</reference>
<dbReference type="PROSITE" id="PS51387">
    <property type="entry name" value="FAD_PCMH"/>
    <property type="match status" value="1"/>
</dbReference>
<dbReference type="Gene3D" id="3.30.465.10">
    <property type="match status" value="1"/>
</dbReference>
<keyword evidence="8" id="KW-1185">Reference proteome</keyword>
<evidence type="ECO:0000259" key="6">
    <source>
        <dbReference type="PROSITE" id="PS51387"/>
    </source>
</evidence>
<dbReference type="InterPro" id="IPR012951">
    <property type="entry name" value="BBE"/>
</dbReference>
<accession>A0A9P5XUF2</accession>
<dbReference type="InterPro" id="IPR016169">
    <property type="entry name" value="FAD-bd_PCMH_sub2"/>
</dbReference>
<dbReference type="GO" id="GO:0071949">
    <property type="term" value="F:FAD binding"/>
    <property type="evidence" value="ECO:0007669"/>
    <property type="project" value="InterPro"/>
</dbReference>
<dbReference type="OrthoDB" id="415825at2759"/>
<dbReference type="InterPro" id="IPR016166">
    <property type="entry name" value="FAD-bd_PCMH"/>
</dbReference>
<evidence type="ECO:0000256" key="3">
    <source>
        <dbReference type="ARBA" id="ARBA00022630"/>
    </source>
</evidence>
<gene>
    <name evidence="7" type="ORF">BDZ94DRAFT_1285372</name>
</gene>
<evidence type="ECO:0000256" key="5">
    <source>
        <dbReference type="ARBA" id="ARBA00023002"/>
    </source>
</evidence>
<dbReference type="SUPFAM" id="SSF55103">
    <property type="entry name" value="FAD-linked oxidases, C-terminal domain"/>
    <property type="match status" value="1"/>
</dbReference>
<dbReference type="Gene3D" id="3.30.43.10">
    <property type="entry name" value="Uridine Diphospho-n-acetylenolpyruvylglucosamine Reductase, domain 2"/>
    <property type="match status" value="1"/>
</dbReference>
<dbReference type="PANTHER" id="PTHR42973">
    <property type="entry name" value="BINDING OXIDOREDUCTASE, PUTATIVE (AFU_ORTHOLOGUE AFUA_1G17690)-RELATED"/>
    <property type="match status" value="1"/>
</dbReference>
<dbReference type="InterPro" id="IPR050416">
    <property type="entry name" value="FAD-linked_Oxidoreductase"/>
</dbReference>
<dbReference type="Pfam" id="PF01565">
    <property type="entry name" value="FAD_binding_4"/>
    <property type="match status" value="1"/>
</dbReference>
<keyword evidence="3" id="KW-0285">Flavoprotein</keyword>
<keyword evidence="4" id="KW-0274">FAD</keyword>
<evidence type="ECO:0000256" key="4">
    <source>
        <dbReference type="ARBA" id="ARBA00022827"/>
    </source>
</evidence>
<dbReference type="PANTHER" id="PTHR42973:SF39">
    <property type="entry name" value="FAD-BINDING PCMH-TYPE DOMAIN-CONTAINING PROTEIN"/>
    <property type="match status" value="1"/>
</dbReference>
<organism evidence="7 8">
    <name type="scientific">Collybia nuda</name>
    <dbReference type="NCBI Taxonomy" id="64659"/>
    <lineage>
        <taxon>Eukaryota</taxon>
        <taxon>Fungi</taxon>
        <taxon>Dikarya</taxon>
        <taxon>Basidiomycota</taxon>
        <taxon>Agaricomycotina</taxon>
        <taxon>Agaricomycetes</taxon>
        <taxon>Agaricomycetidae</taxon>
        <taxon>Agaricales</taxon>
        <taxon>Tricholomatineae</taxon>
        <taxon>Clitocybaceae</taxon>
        <taxon>Collybia</taxon>
    </lineage>
</organism>
<protein>
    <recommendedName>
        <fullName evidence="6">FAD-binding PCMH-type domain-containing protein</fullName>
    </recommendedName>
</protein>
<evidence type="ECO:0000313" key="7">
    <source>
        <dbReference type="EMBL" id="KAF9457219.1"/>
    </source>
</evidence>
<dbReference type="InterPro" id="IPR016167">
    <property type="entry name" value="FAD-bd_PCMH_sub1"/>
</dbReference>
<feature type="domain" description="FAD-binding PCMH-type" evidence="6">
    <location>
        <begin position="33"/>
        <end position="205"/>
    </location>
</feature>
<comment type="caution">
    <text evidence="7">The sequence shown here is derived from an EMBL/GenBank/DDBJ whole genome shotgun (WGS) entry which is preliminary data.</text>
</comment>
<sequence length="465" mass="51052">MDNISDFKREFKGDIVTASDPDYPQAIARWAFNAQRPAKVVAFVKDSADVALAIKYARANELPIAIRGGGHSPYGASSIRDGLVIDLSRHINGAVVDAEKKIVHVGGGAIWETVDKAAMKYGLATVGGTVNHTGVGGLLLGGGYGWLSSRHGLVIDNLVQATLVTADGSILTANDTENPDLFFAIRGGGSNFGVATEFVLKLHPQRRTVFAGHLVFKATDLEKLIEVGQHWYPNATDKEGILQMNAVAPDGNPVILLFVFYNGTEAEGRENFKVFFDIGPVADETREIPYEELNSIQNFMTPPGRNVYMKGLAQHKSDWPSFSKAYSRVLDICKDTEFRGVLLIEYFPLTKISSIDKTLTAFRRDPTHSVLVALMWQENKEENTEKARKWAHELTQIIVDGQDGLTGTLSLGYTNYDPSAVSGEKDANANKAKIVFAGNYPKLQGIKKKYDPENIFNKWFPITPA</sequence>
<comment type="cofactor">
    <cofactor evidence="1">
        <name>FAD</name>
        <dbReference type="ChEBI" id="CHEBI:57692"/>
    </cofactor>
</comment>
<evidence type="ECO:0000256" key="1">
    <source>
        <dbReference type="ARBA" id="ARBA00001974"/>
    </source>
</evidence>
<dbReference type="AlphaFoldDB" id="A0A9P5XUF2"/>
<proteinExistence type="inferred from homology"/>
<dbReference type="Proteomes" id="UP000807353">
    <property type="component" value="Unassembled WGS sequence"/>
</dbReference>
<dbReference type="InterPro" id="IPR036318">
    <property type="entry name" value="FAD-bd_PCMH-like_sf"/>
</dbReference>
<dbReference type="GO" id="GO:0016491">
    <property type="term" value="F:oxidoreductase activity"/>
    <property type="evidence" value="ECO:0007669"/>
    <property type="project" value="UniProtKB-KW"/>
</dbReference>